<organism evidence="3">
    <name type="scientific">Lygus hesperus</name>
    <name type="common">Western plant bug</name>
    <dbReference type="NCBI Taxonomy" id="30085"/>
    <lineage>
        <taxon>Eukaryota</taxon>
        <taxon>Metazoa</taxon>
        <taxon>Ecdysozoa</taxon>
        <taxon>Arthropoda</taxon>
        <taxon>Hexapoda</taxon>
        <taxon>Insecta</taxon>
        <taxon>Pterygota</taxon>
        <taxon>Neoptera</taxon>
        <taxon>Paraneoptera</taxon>
        <taxon>Hemiptera</taxon>
        <taxon>Heteroptera</taxon>
        <taxon>Panheteroptera</taxon>
        <taxon>Cimicomorpha</taxon>
        <taxon>Miridae</taxon>
        <taxon>Mirini</taxon>
        <taxon>Lygus</taxon>
    </lineage>
</organism>
<gene>
    <name evidence="3" type="ORF">g.37167</name>
</gene>
<reference evidence="3" key="1">
    <citation type="journal article" date="2016" name="Gigascience">
        <title>De novo construction of an expanded transcriptome assembly for the western tarnished plant bug, Lygus hesperus.</title>
        <authorList>
            <person name="Tassone E.E."/>
            <person name="Geib S.M."/>
            <person name="Hall B."/>
            <person name="Fabrick J.A."/>
            <person name="Brent C.S."/>
            <person name="Hull J.J."/>
        </authorList>
    </citation>
    <scope>NUCLEOTIDE SEQUENCE</scope>
</reference>
<feature type="compositionally biased region" description="Basic and acidic residues" evidence="1">
    <location>
        <begin position="384"/>
        <end position="396"/>
    </location>
</feature>
<keyword evidence="2" id="KW-0472">Membrane</keyword>
<feature type="region of interest" description="Disordered" evidence="1">
    <location>
        <begin position="377"/>
        <end position="396"/>
    </location>
</feature>
<evidence type="ECO:0000313" key="3">
    <source>
        <dbReference type="EMBL" id="JAQ09166.1"/>
    </source>
</evidence>
<proteinExistence type="predicted"/>
<accession>A0A146LQY1</accession>
<keyword evidence="2" id="KW-1133">Transmembrane helix</keyword>
<feature type="transmembrane region" description="Helical" evidence="2">
    <location>
        <begin position="333"/>
        <end position="350"/>
    </location>
</feature>
<name>A0A146LQY1_LYGHE</name>
<protein>
    <submittedName>
        <fullName evidence="3">Uncharacterized protein</fullName>
    </submittedName>
</protein>
<evidence type="ECO:0000256" key="2">
    <source>
        <dbReference type="SAM" id="Phobius"/>
    </source>
</evidence>
<dbReference type="AlphaFoldDB" id="A0A146LQY1"/>
<feature type="transmembrane region" description="Helical" evidence="2">
    <location>
        <begin position="288"/>
        <end position="313"/>
    </location>
</feature>
<sequence>MVVVYHETPVQLCGYIAHTTAYKKLHIYTLFSHHADMITSHAFLIWLATTSLLLCMTLQGIPASGEPPDNFTDTNSLLQGPRDFIEYIDTVVSNGIHRTGSNPQTYTQLPTLTHSIPDDTVMVLQLFRRLDHYLCSFPSLVPTYRSTEFFKCLQKFFYCSELDLETNELVQILSLLATIPRQGAFKDLIPLPLTFSQHARQVLTNVLESQALCSVGCSQHPTTPPPSQLLFSDPSTGVNKSADVGAGGGDPTRVRQHRAAIAAPRGQHTSKQYPRIIYPKLHLEHYNALYSFILGIVFFFIFILFFSFIHFWIREVDITFSEFAYDMLYSISYSLYCVVAVLFYGIIYSFDGLRKLFRYAPQPLKSNSLSTPTVQHSTISKFSHHSDNRFRTKVSE</sequence>
<keyword evidence="2" id="KW-0812">Transmembrane</keyword>
<evidence type="ECO:0000256" key="1">
    <source>
        <dbReference type="SAM" id="MobiDB-lite"/>
    </source>
</evidence>
<dbReference type="EMBL" id="GDHC01009463">
    <property type="protein sequence ID" value="JAQ09166.1"/>
    <property type="molecule type" value="Transcribed_RNA"/>
</dbReference>